<dbReference type="PROSITE" id="PS51257">
    <property type="entry name" value="PROKAR_LIPOPROTEIN"/>
    <property type="match status" value="1"/>
</dbReference>
<feature type="domain" description="BT-3044-like C-terminal" evidence="2">
    <location>
        <begin position="173"/>
        <end position="287"/>
    </location>
</feature>
<dbReference type="RefSeq" id="WP_130543303.1">
    <property type="nucleotide sequence ID" value="NZ_CP042431.1"/>
</dbReference>
<dbReference type="Proteomes" id="UP000293874">
    <property type="component" value="Unassembled WGS sequence"/>
</dbReference>
<accession>A0A4Q7MQB7</accession>
<reference evidence="3 4" key="1">
    <citation type="submission" date="2019-02" db="EMBL/GenBank/DDBJ databases">
        <title>Genomic Encyclopedia of Type Strains, Phase IV (KMG-IV): sequencing the most valuable type-strain genomes for metagenomic binning, comparative biology and taxonomic classification.</title>
        <authorList>
            <person name="Goeker M."/>
        </authorList>
    </citation>
    <scope>NUCLEOTIDE SEQUENCE [LARGE SCALE GENOMIC DNA]</scope>
    <source>
        <strain evidence="3 4">DSM 18116</strain>
    </source>
</reference>
<dbReference type="Gene3D" id="2.60.40.1740">
    <property type="entry name" value="hypothetical protein (bacova_03559)"/>
    <property type="match status" value="1"/>
</dbReference>
<dbReference type="AlphaFoldDB" id="A0A4Q7MQB7"/>
<comment type="caution">
    <text evidence="3">The sequence shown here is derived from an EMBL/GenBank/DDBJ whole genome shotgun (WGS) entry which is preliminary data.</text>
</comment>
<sequence length="288" mass="31114">MNTLNKFLAFSCAGLLIVAGTGCLKDEAYDDHMANVVIDKNSKVIEVMGPIIGAYGQVLNFSTGDTSFKMVTVNLASEQPATEDIQVTLVVDPAVITEYNERNPTLTQLSPLPANNYNFQTLQITIPKGSREAELSGKIINPAFLETGKFALGMKIASTSPNYPISGNYGKQVIALRVKNKYHGLYHATGKFIHPTAGTRDIDEDKELVTVEPNSVQANLGDLGGSGYQMILTINPDNTVSIAKFGATPNIDYQGPNTYDPATKTFTLNYSYNGAGGPRIVREKIALK</sequence>
<evidence type="ECO:0000313" key="4">
    <source>
        <dbReference type="Proteomes" id="UP000293874"/>
    </source>
</evidence>
<dbReference type="InterPro" id="IPR013728">
    <property type="entry name" value="BT_3987-like_N"/>
</dbReference>
<evidence type="ECO:0000259" key="2">
    <source>
        <dbReference type="Pfam" id="PF14274"/>
    </source>
</evidence>
<dbReference type="InterPro" id="IPR025371">
    <property type="entry name" value="BT_3044-like_C"/>
</dbReference>
<evidence type="ECO:0000259" key="1">
    <source>
        <dbReference type="Pfam" id="PF08522"/>
    </source>
</evidence>
<keyword evidence="4" id="KW-1185">Reference proteome</keyword>
<proteinExistence type="predicted"/>
<name>A0A4Q7MQB7_9BACT</name>
<dbReference type="OrthoDB" id="633404at2"/>
<dbReference type="Pfam" id="PF08522">
    <property type="entry name" value="BT_3987-like_N"/>
    <property type="match status" value="1"/>
</dbReference>
<organism evidence="3 4">
    <name type="scientific">Pseudobacter ginsenosidimutans</name>
    <dbReference type="NCBI Taxonomy" id="661488"/>
    <lineage>
        <taxon>Bacteria</taxon>
        <taxon>Pseudomonadati</taxon>
        <taxon>Bacteroidota</taxon>
        <taxon>Chitinophagia</taxon>
        <taxon>Chitinophagales</taxon>
        <taxon>Chitinophagaceae</taxon>
        <taxon>Pseudobacter</taxon>
    </lineage>
</organism>
<protein>
    <submittedName>
        <fullName evidence="3">Uncharacterized protein DUF4361</fullName>
    </submittedName>
</protein>
<gene>
    <name evidence="3" type="ORF">EV199_4753</name>
</gene>
<dbReference type="Pfam" id="PF14274">
    <property type="entry name" value="BT_3044-like_C"/>
    <property type="match status" value="1"/>
</dbReference>
<dbReference type="EMBL" id="SGXA01000003">
    <property type="protein sequence ID" value="RZS68929.1"/>
    <property type="molecule type" value="Genomic_DNA"/>
</dbReference>
<feature type="domain" description="BT-3987-like N-terminal" evidence="1">
    <location>
        <begin position="62"/>
        <end position="161"/>
    </location>
</feature>
<evidence type="ECO:0000313" key="3">
    <source>
        <dbReference type="EMBL" id="RZS68929.1"/>
    </source>
</evidence>